<evidence type="ECO:0000313" key="2">
    <source>
        <dbReference type="EMBL" id="KAK3222926.1"/>
    </source>
</evidence>
<proteinExistence type="predicted"/>
<sequence length="179" mass="21092">MSKEFFNGRLCHILLCRDLNYLGVRLDEMWFWVGHHAVRFGKEEFLLITRLRFRPMPESVNSLPKAAPGSVHHRYFRGSSTPLQDILGKLRGDEFDEAEDVIKLGYVYFLSHIMLGQEYCSFVPDWLWGLVEDITTFEAFPKGTNIYIEVSMVWLNQRLKPKPKLENRNRRLQNRLETG</sequence>
<keyword evidence="3" id="KW-1185">Reference proteome</keyword>
<gene>
    <name evidence="2" type="ORF">Dsin_009951</name>
</gene>
<dbReference type="Pfam" id="PF09331">
    <property type="entry name" value="DUF1985"/>
    <property type="match status" value="1"/>
</dbReference>
<evidence type="ECO:0000259" key="1">
    <source>
        <dbReference type="Pfam" id="PF09331"/>
    </source>
</evidence>
<comment type="caution">
    <text evidence="2">The sequence shown here is derived from an EMBL/GenBank/DDBJ whole genome shotgun (WGS) entry which is preliminary data.</text>
</comment>
<name>A0AAE0ARH4_9ROSI</name>
<evidence type="ECO:0000313" key="3">
    <source>
        <dbReference type="Proteomes" id="UP001281410"/>
    </source>
</evidence>
<feature type="domain" description="DUF1985" evidence="1">
    <location>
        <begin position="25"/>
        <end position="144"/>
    </location>
</feature>
<dbReference type="EMBL" id="JANJYJ010000003">
    <property type="protein sequence ID" value="KAK3222926.1"/>
    <property type="molecule type" value="Genomic_DNA"/>
</dbReference>
<dbReference type="PANTHER" id="PTHR48449:SF1">
    <property type="entry name" value="DUF1985 DOMAIN-CONTAINING PROTEIN"/>
    <property type="match status" value="1"/>
</dbReference>
<dbReference type="AlphaFoldDB" id="A0AAE0ARH4"/>
<protein>
    <recommendedName>
        <fullName evidence="1">DUF1985 domain-containing protein</fullName>
    </recommendedName>
</protein>
<dbReference type="Proteomes" id="UP001281410">
    <property type="component" value="Unassembled WGS sequence"/>
</dbReference>
<dbReference type="InterPro" id="IPR015410">
    <property type="entry name" value="DUF1985"/>
</dbReference>
<reference evidence="2" key="1">
    <citation type="journal article" date="2023" name="Plant J.">
        <title>Genome sequences and population genomics provide insights into the demographic history, inbreeding, and mutation load of two 'living fossil' tree species of Dipteronia.</title>
        <authorList>
            <person name="Feng Y."/>
            <person name="Comes H.P."/>
            <person name="Chen J."/>
            <person name="Zhu S."/>
            <person name="Lu R."/>
            <person name="Zhang X."/>
            <person name="Li P."/>
            <person name="Qiu J."/>
            <person name="Olsen K.M."/>
            <person name="Qiu Y."/>
        </authorList>
    </citation>
    <scope>NUCLEOTIDE SEQUENCE</scope>
    <source>
        <strain evidence="2">NBL</strain>
    </source>
</reference>
<organism evidence="2 3">
    <name type="scientific">Dipteronia sinensis</name>
    <dbReference type="NCBI Taxonomy" id="43782"/>
    <lineage>
        <taxon>Eukaryota</taxon>
        <taxon>Viridiplantae</taxon>
        <taxon>Streptophyta</taxon>
        <taxon>Embryophyta</taxon>
        <taxon>Tracheophyta</taxon>
        <taxon>Spermatophyta</taxon>
        <taxon>Magnoliopsida</taxon>
        <taxon>eudicotyledons</taxon>
        <taxon>Gunneridae</taxon>
        <taxon>Pentapetalae</taxon>
        <taxon>rosids</taxon>
        <taxon>malvids</taxon>
        <taxon>Sapindales</taxon>
        <taxon>Sapindaceae</taxon>
        <taxon>Hippocastanoideae</taxon>
        <taxon>Acereae</taxon>
        <taxon>Dipteronia</taxon>
    </lineage>
</organism>
<dbReference type="PANTHER" id="PTHR48449">
    <property type="entry name" value="DUF1985 DOMAIN-CONTAINING PROTEIN"/>
    <property type="match status" value="1"/>
</dbReference>
<accession>A0AAE0ARH4</accession>